<proteinExistence type="predicted"/>
<organism evidence="1 2">
    <name type="scientific">Solanum tuberosum</name>
    <name type="common">Potato</name>
    <dbReference type="NCBI Taxonomy" id="4113"/>
    <lineage>
        <taxon>Eukaryota</taxon>
        <taxon>Viridiplantae</taxon>
        <taxon>Streptophyta</taxon>
        <taxon>Embryophyta</taxon>
        <taxon>Tracheophyta</taxon>
        <taxon>Spermatophyta</taxon>
        <taxon>Magnoliopsida</taxon>
        <taxon>eudicotyledons</taxon>
        <taxon>Gunneridae</taxon>
        <taxon>Pentapetalae</taxon>
        <taxon>asterids</taxon>
        <taxon>lamiids</taxon>
        <taxon>Solanales</taxon>
        <taxon>Solanaceae</taxon>
        <taxon>Solanoideae</taxon>
        <taxon>Solaneae</taxon>
        <taxon>Solanum</taxon>
    </lineage>
</organism>
<protein>
    <submittedName>
        <fullName evidence="1">Cycloartenol synthase</fullName>
    </submittedName>
</protein>
<accession>M1CZ12</accession>
<dbReference type="InParanoid" id="M1CZ12"/>
<dbReference type="FunFam" id="1.50.10.20:FF:000101">
    <property type="entry name" value="Uncharacterized protein"/>
    <property type="match status" value="1"/>
</dbReference>
<keyword evidence="2" id="KW-1185">Reference proteome</keyword>
<dbReference type="PANTHER" id="PTHR11764:SF77">
    <property type="entry name" value="CYCLOARTENOL SYNTHASE"/>
    <property type="match status" value="1"/>
</dbReference>
<evidence type="ECO:0000313" key="1">
    <source>
        <dbReference type="EnsemblPlants" id="PGSC0003DMT400077891"/>
    </source>
</evidence>
<dbReference type="InterPro" id="IPR008930">
    <property type="entry name" value="Terpenoid_cyclase/PrenylTrfase"/>
</dbReference>
<dbReference type="Proteomes" id="UP000011115">
    <property type="component" value="Unassembled WGS sequence"/>
</dbReference>
<name>M1CZ12_SOLTU</name>
<dbReference type="InterPro" id="IPR018333">
    <property type="entry name" value="Squalene_cyclase"/>
</dbReference>
<sequence length="430" mass="49416">MVYMPMSYLHGKRFVGPITPLILQLRVELYSQPYDEINWKRVRHLCAKEDLYYPHPWVQDLMWDSLNICTEPLLTRWPFNKLRNKALAVTMKHIHYEDENSRYITIGCVNKVLCMLACWVEGSKWQLFKKHLARIPDYLWVAEDGMKMQSFGSQAWDTSFANQALLACEMNDEILDTLKKGHDFIKTSQVKDNPSGDFKGMYRHISKGSWTFSDQDHGWQVSDSTADALKLLNPTELFADIVIEHEYGSWGVCFTYASWFALGGLAAAGKSYSNSAAVRKDVEFLLRRLRLIVVGEKATILVLTRMALGACQILQKLCIFGRSNMVATNFLESPNNIGHMYSGHASYSIWNHFTPILNILSQVFYWHAYLPLKKSTKMTGKYNRDLALYLIKQVYRELETEHSNLVQTAWALMGLIQSGQVNSLLLLVKA</sequence>
<dbReference type="HOGENOM" id="CLU_638427_0_0_1"/>
<dbReference type="SUPFAM" id="SSF48239">
    <property type="entry name" value="Terpenoid cyclases/Protein prenyltransferases"/>
    <property type="match status" value="2"/>
</dbReference>
<dbReference type="eggNOG" id="KOG0497">
    <property type="taxonomic scope" value="Eukaryota"/>
</dbReference>
<dbReference type="EnsemblPlants" id="PGSC0003DMT400077891">
    <property type="protein sequence ID" value="PGSC0003DMT400077891"/>
    <property type="gene ID" value="PGSC0003DMG400030301"/>
</dbReference>
<dbReference type="GO" id="GO:0005811">
    <property type="term" value="C:lipid droplet"/>
    <property type="evidence" value="ECO:0007669"/>
    <property type="project" value="InterPro"/>
</dbReference>
<dbReference type="OMA" id="ACEMNDE"/>
<dbReference type="GO" id="GO:0016104">
    <property type="term" value="P:triterpenoid biosynthetic process"/>
    <property type="evidence" value="ECO:0000318"/>
    <property type="project" value="GO_Central"/>
</dbReference>
<dbReference type="PaxDb" id="4113-PGSC0003DMT400077891"/>
<dbReference type="GO" id="GO:0042300">
    <property type="term" value="F:beta-amyrin synthase activity"/>
    <property type="evidence" value="ECO:0000318"/>
    <property type="project" value="GO_Central"/>
</dbReference>
<dbReference type="Gramene" id="PGSC0003DMT400077891">
    <property type="protein sequence ID" value="PGSC0003DMT400077891"/>
    <property type="gene ID" value="PGSC0003DMG400030301"/>
</dbReference>
<evidence type="ECO:0000313" key="2">
    <source>
        <dbReference type="Proteomes" id="UP000011115"/>
    </source>
</evidence>
<dbReference type="STRING" id="4113.M1CZ12"/>
<reference evidence="1" key="2">
    <citation type="submission" date="2015-06" db="UniProtKB">
        <authorList>
            <consortium name="EnsemblPlants"/>
        </authorList>
    </citation>
    <scope>IDENTIFICATION</scope>
    <source>
        <strain evidence="1">DM1-3 516 R44</strain>
    </source>
</reference>
<dbReference type="Gene3D" id="1.50.10.20">
    <property type="match status" value="2"/>
</dbReference>
<dbReference type="PANTHER" id="PTHR11764">
    <property type="entry name" value="TERPENE CYCLASE/MUTASE FAMILY MEMBER"/>
    <property type="match status" value="1"/>
</dbReference>
<reference evidence="2" key="1">
    <citation type="journal article" date="2011" name="Nature">
        <title>Genome sequence and analysis of the tuber crop potato.</title>
        <authorList>
            <consortium name="The Potato Genome Sequencing Consortium"/>
        </authorList>
    </citation>
    <scope>NUCLEOTIDE SEQUENCE [LARGE SCALE GENOMIC DNA]</scope>
    <source>
        <strain evidence="2">cv. DM1-3 516 R44</strain>
    </source>
</reference>
<dbReference type="AlphaFoldDB" id="M1CZ12"/>